<dbReference type="AlphaFoldDB" id="A0AAV1R0L0"/>
<dbReference type="Proteomes" id="UP001314170">
    <property type="component" value="Unassembled WGS sequence"/>
</dbReference>
<comment type="caution">
    <text evidence="1">The sequence shown here is derived from an EMBL/GenBank/DDBJ whole genome shotgun (WGS) entry which is preliminary data.</text>
</comment>
<dbReference type="EMBL" id="CAWUPB010000857">
    <property type="protein sequence ID" value="CAK7327542.1"/>
    <property type="molecule type" value="Genomic_DNA"/>
</dbReference>
<organism evidence="1 2">
    <name type="scientific">Dovyalis caffra</name>
    <dbReference type="NCBI Taxonomy" id="77055"/>
    <lineage>
        <taxon>Eukaryota</taxon>
        <taxon>Viridiplantae</taxon>
        <taxon>Streptophyta</taxon>
        <taxon>Embryophyta</taxon>
        <taxon>Tracheophyta</taxon>
        <taxon>Spermatophyta</taxon>
        <taxon>Magnoliopsida</taxon>
        <taxon>eudicotyledons</taxon>
        <taxon>Gunneridae</taxon>
        <taxon>Pentapetalae</taxon>
        <taxon>rosids</taxon>
        <taxon>fabids</taxon>
        <taxon>Malpighiales</taxon>
        <taxon>Salicaceae</taxon>
        <taxon>Flacourtieae</taxon>
        <taxon>Dovyalis</taxon>
    </lineage>
</organism>
<proteinExistence type="predicted"/>
<reference evidence="1 2" key="1">
    <citation type="submission" date="2024-01" db="EMBL/GenBank/DDBJ databases">
        <authorList>
            <person name="Waweru B."/>
        </authorList>
    </citation>
    <scope>NUCLEOTIDE SEQUENCE [LARGE SCALE GENOMIC DNA]</scope>
</reference>
<name>A0AAV1R0L0_9ROSI</name>
<protein>
    <submittedName>
        <fullName evidence="1">Uncharacterized protein</fullName>
    </submittedName>
</protein>
<sequence length="96" mass="11213">MGKIQRENDFTKQKLLFKTFAKNQASISQQQRPQPQRVWEKVGRAQNTVKFLSQPRDYLRMQNATCPKFDLPSLKTRSLHDLPLGNTLRNDGEIIQ</sequence>
<keyword evidence="2" id="KW-1185">Reference proteome</keyword>
<evidence type="ECO:0000313" key="1">
    <source>
        <dbReference type="EMBL" id="CAK7327542.1"/>
    </source>
</evidence>
<accession>A0AAV1R0L0</accession>
<evidence type="ECO:0000313" key="2">
    <source>
        <dbReference type="Proteomes" id="UP001314170"/>
    </source>
</evidence>
<gene>
    <name evidence="1" type="ORF">DCAF_LOCUS5256</name>
</gene>